<sequence length="9" mass="1061">MGYFTKVCL</sequence>
<proteinExistence type="predicted"/>
<dbReference type="EMBL" id="GBRH01232035">
    <property type="protein sequence ID" value="JAD65860.1"/>
    <property type="molecule type" value="Transcribed_RNA"/>
</dbReference>
<reference evidence="1" key="2">
    <citation type="journal article" date="2015" name="Data Brief">
        <title>Shoot transcriptome of the giant reed, Arundo donax.</title>
        <authorList>
            <person name="Barrero R.A."/>
            <person name="Guerrero F.D."/>
            <person name="Moolhuijzen P."/>
            <person name="Goolsby J.A."/>
            <person name="Tidwell J."/>
            <person name="Bellgard S.E."/>
            <person name="Bellgard M.I."/>
        </authorList>
    </citation>
    <scope>NUCLEOTIDE SEQUENCE</scope>
    <source>
        <tissue evidence="1">Shoot tissue taken approximately 20 cm above the soil surface</tissue>
    </source>
</reference>
<reference evidence="1" key="1">
    <citation type="submission" date="2014-09" db="EMBL/GenBank/DDBJ databases">
        <authorList>
            <person name="Magalhaes I.L.F."/>
            <person name="Oliveira U."/>
            <person name="Santos F.R."/>
            <person name="Vidigal T.H.D.A."/>
            <person name="Brescovit A.D."/>
            <person name="Santos A.J."/>
        </authorList>
    </citation>
    <scope>NUCLEOTIDE SEQUENCE</scope>
    <source>
        <tissue evidence="1">Shoot tissue taken approximately 20 cm above the soil surface</tissue>
    </source>
</reference>
<evidence type="ECO:0000313" key="1">
    <source>
        <dbReference type="EMBL" id="JAD65860.1"/>
    </source>
</evidence>
<organism evidence="1">
    <name type="scientific">Arundo donax</name>
    <name type="common">Giant reed</name>
    <name type="synonym">Donax arundinaceus</name>
    <dbReference type="NCBI Taxonomy" id="35708"/>
    <lineage>
        <taxon>Eukaryota</taxon>
        <taxon>Viridiplantae</taxon>
        <taxon>Streptophyta</taxon>
        <taxon>Embryophyta</taxon>
        <taxon>Tracheophyta</taxon>
        <taxon>Spermatophyta</taxon>
        <taxon>Magnoliopsida</taxon>
        <taxon>Liliopsida</taxon>
        <taxon>Poales</taxon>
        <taxon>Poaceae</taxon>
        <taxon>PACMAD clade</taxon>
        <taxon>Arundinoideae</taxon>
        <taxon>Arundineae</taxon>
        <taxon>Arundo</taxon>
    </lineage>
</organism>
<accession>A0A0A9BXG4</accession>
<name>A0A0A9BXG4_ARUDO</name>
<protein>
    <submittedName>
        <fullName evidence="1">Uncharacterized protein</fullName>
    </submittedName>
</protein>